<sequence length="183" mass="20539">MRGILSKKIRELREAKNLSREELAEKMGVSQSLLAQIEEGKTVPSVATLIHLSRCLGVPLKTFTGVEGEERLVVVRAHERKEVERRPRSGPSRSGYYYQALASKEGIDAFYITFEEKTEDERVFFQHEGKEFLYVLEGSLELCLDEDCVVLEPGDSASYESRYPHSLRGAGGPAKAIVVIYGE</sequence>
<dbReference type="InterPro" id="IPR014710">
    <property type="entry name" value="RmlC-like_jellyroll"/>
</dbReference>
<dbReference type="GO" id="GO:0005829">
    <property type="term" value="C:cytosol"/>
    <property type="evidence" value="ECO:0007669"/>
    <property type="project" value="TreeGrafter"/>
</dbReference>
<dbReference type="Gene3D" id="2.60.120.10">
    <property type="entry name" value="Jelly Rolls"/>
    <property type="match status" value="1"/>
</dbReference>
<dbReference type="EMBL" id="DQWS01000046">
    <property type="protein sequence ID" value="HDD52658.1"/>
    <property type="molecule type" value="Genomic_DNA"/>
</dbReference>
<dbReference type="PROSITE" id="PS50943">
    <property type="entry name" value="HTH_CROC1"/>
    <property type="match status" value="1"/>
</dbReference>
<dbReference type="CDD" id="cd02209">
    <property type="entry name" value="cupin_XRE_C"/>
    <property type="match status" value="1"/>
</dbReference>
<proteinExistence type="predicted"/>
<reference evidence="3" key="1">
    <citation type="journal article" date="2020" name="mSystems">
        <title>Genome- and Community-Level Interaction Insights into Carbon Utilization and Element Cycling Functions of Hydrothermarchaeota in Hydrothermal Sediment.</title>
        <authorList>
            <person name="Zhou Z."/>
            <person name="Liu Y."/>
            <person name="Xu W."/>
            <person name="Pan J."/>
            <person name="Luo Z.H."/>
            <person name="Li M."/>
        </authorList>
    </citation>
    <scope>NUCLEOTIDE SEQUENCE [LARGE SCALE GENOMIC DNA]</scope>
    <source>
        <strain evidence="3">HyVt-115</strain>
    </source>
</reference>
<dbReference type="Gene3D" id="1.10.260.40">
    <property type="entry name" value="lambda repressor-like DNA-binding domains"/>
    <property type="match status" value="1"/>
</dbReference>
<keyword evidence="1" id="KW-0238">DNA-binding</keyword>
<dbReference type="PANTHER" id="PTHR46797:SF1">
    <property type="entry name" value="METHYLPHOSPHONATE SYNTHASE"/>
    <property type="match status" value="1"/>
</dbReference>
<evidence type="ECO:0000256" key="1">
    <source>
        <dbReference type="ARBA" id="ARBA00023125"/>
    </source>
</evidence>
<gene>
    <name evidence="3" type="ORF">ENF32_01140</name>
</gene>
<dbReference type="InterPro" id="IPR010982">
    <property type="entry name" value="Lambda_DNA-bd_dom_sf"/>
</dbReference>
<dbReference type="InterPro" id="IPR001387">
    <property type="entry name" value="Cro/C1-type_HTH"/>
</dbReference>
<protein>
    <submittedName>
        <fullName evidence="3">XRE family transcriptional regulator</fullName>
    </submittedName>
</protein>
<dbReference type="CDD" id="cd00093">
    <property type="entry name" value="HTH_XRE"/>
    <property type="match status" value="1"/>
</dbReference>
<organism evidence="3">
    <name type="scientific">Thermosulfidibacter takaii</name>
    <dbReference type="NCBI Taxonomy" id="412593"/>
    <lineage>
        <taxon>Bacteria</taxon>
        <taxon>Pseudomonadati</taxon>
        <taxon>Thermosulfidibacterota</taxon>
        <taxon>Thermosulfidibacteria</taxon>
        <taxon>Thermosulfidibacterales</taxon>
        <taxon>Thermosulfidibacteraceae</taxon>
    </lineage>
</organism>
<dbReference type="Pfam" id="PF01381">
    <property type="entry name" value="HTH_3"/>
    <property type="match status" value="1"/>
</dbReference>
<dbReference type="InterPro" id="IPR050807">
    <property type="entry name" value="TransReg_Diox_bact_type"/>
</dbReference>
<dbReference type="Pfam" id="PF07883">
    <property type="entry name" value="Cupin_2"/>
    <property type="match status" value="1"/>
</dbReference>
<dbReference type="AlphaFoldDB" id="A0A7C0YAF1"/>
<dbReference type="SMART" id="SM00530">
    <property type="entry name" value="HTH_XRE"/>
    <property type="match status" value="1"/>
</dbReference>
<dbReference type="Proteomes" id="UP000885690">
    <property type="component" value="Unassembled WGS sequence"/>
</dbReference>
<dbReference type="SUPFAM" id="SSF51182">
    <property type="entry name" value="RmlC-like cupins"/>
    <property type="match status" value="1"/>
</dbReference>
<dbReference type="GO" id="GO:0003677">
    <property type="term" value="F:DNA binding"/>
    <property type="evidence" value="ECO:0007669"/>
    <property type="project" value="UniProtKB-KW"/>
</dbReference>
<dbReference type="InterPro" id="IPR013096">
    <property type="entry name" value="Cupin_2"/>
</dbReference>
<dbReference type="InterPro" id="IPR011051">
    <property type="entry name" value="RmlC_Cupin_sf"/>
</dbReference>
<feature type="domain" description="HTH cro/C1-type" evidence="2">
    <location>
        <begin position="9"/>
        <end position="63"/>
    </location>
</feature>
<evidence type="ECO:0000313" key="3">
    <source>
        <dbReference type="EMBL" id="HDD52658.1"/>
    </source>
</evidence>
<accession>A0A7C0YAF1</accession>
<name>A0A7C0YAF1_9BACT</name>
<dbReference type="GO" id="GO:0003700">
    <property type="term" value="F:DNA-binding transcription factor activity"/>
    <property type="evidence" value="ECO:0007669"/>
    <property type="project" value="TreeGrafter"/>
</dbReference>
<evidence type="ECO:0000259" key="2">
    <source>
        <dbReference type="PROSITE" id="PS50943"/>
    </source>
</evidence>
<dbReference type="PANTHER" id="PTHR46797">
    <property type="entry name" value="HTH-TYPE TRANSCRIPTIONAL REGULATOR"/>
    <property type="match status" value="1"/>
</dbReference>
<dbReference type="SUPFAM" id="SSF47413">
    <property type="entry name" value="lambda repressor-like DNA-binding domains"/>
    <property type="match status" value="1"/>
</dbReference>
<comment type="caution">
    <text evidence="3">The sequence shown here is derived from an EMBL/GenBank/DDBJ whole genome shotgun (WGS) entry which is preliminary data.</text>
</comment>